<dbReference type="PANTHER" id="PTHR30332:SF24">
    <property type="entry name" value="SECRETIN GSPD-RELATED"/>
    <property type="match status" value="1"/>
</dbReference>
<keyword evidence="8" id="KW-1185">Reference proteome</keyword>
<evidence type="ECO:0000313" key="8">
    <source>
        <dbReference type="Proteomes" id="UP000069902"/>
    </source>
</evidence>
<dbReference type="FunCoup" id="A0A0U5J9F8">
    <property type="interactions" value="56"/>
</dbReference>
<evidence type="ECO:0000256" key="5">
    <source>
        <dbReference type="SAM" id="Coils"/>
    </source>
</evidence>
<accession>A0A0U5J9F8</accession>
<dbReference type="GO" id="GO:0015627">
    <property type="term" value="C:type II protein secretion system complex"/>
    <property type="evidence" value="ECO:0007669"/>
    <property type="project" value="TreeGrafter"/>
</dbReference>
<feature type="coiled-coil region" evidence="5">
    <location>
        <begin position="347"/>
        <end position="374"/>
    </location>
</feature>
<keyword evidence="3" id="KW-0472">Membrane</keyword>
<evidence type="ECO:0000256" key="1">
    <source>
        <dbReference type="ARBA" id="ARBA00004370"/>
    </source>
</evidence>
<dbReference type="PATRIC" id="fig|389348.3.peg.115"/>
<feature type="domain" description="Type II/III secretion system secretin-like" evidence="6">
    <location>
        <begin position="607"/>
        <end position="778"/>
    </location>
</feature>
<dbReference type="AlphaFoldDB" id="A0A0U5J9F8"/>
<evidence type="ECO:0000313" key="7">
    <source>
        <dbReference type="EMBL" id="CUI15735.1"/>
    </source>
</evidence>
<dbReference type="InterPro" id="IPR004846">
    <property type="entry name" value="T2SS/T3SS_dom"/>
</dbReference>
<proteinExistence type="inferred from homology"/>
<evidence type="ECO:0000256" key="3">
    <source>
        <dbReference type="ARBA" id="ARBA00023136"/>
    </source>
</evidence>
<feature type="coiled-coil region" evidence="5">
    <location>
        <begin position="76"/>
        <end position="103"/>
    </location>
</feature>
<evidence type="ECO:0000259" key="6">
    <source>
        <dbReference type="Pfam" id="PF00263"/>
    </source>
</evidence>
<name>A0A0U5J9F8_9BACT</name>
<dbReference type="PRINTS" id="PR00811">
    <property type="entry name" value="BCTERIALGSPD"/>
</dbReference>
<dbReference type="PANTHER" id="PTHR30332">
    <property type="entry name" value="PROBABLE GENERAL SECRETION PATHWAY PROTEIN D"/>
    <property type="match status" value="1"/>
</dbReference>
<gene>
    <name evidence="7" type="primary">gspd1</name>
    <name evidence="7" type="ORF">PNK_0097</name>
</gene>
<dbReference type="STRING" id="389348.PNK_0097"/>
<dbReference type="Pfam" id="PF00263">
    <property type="entry name" value="Secretin"/>
    <property type="match status" value="1"/>
</dbReference>
<keyword evidence="2" id="KW-0732">Signal</keyword>
<comment type="similarity">
    <text evidence="4">Belongs to the bacterial secretin family.</text>
</comment>
<keyword evidence="5" id="KW-0175">Coiled coil</keyword>
<dbReference type="GO" id="GO:0009306">
    <property type="term" value="P:protein secretion"/>
    <property type="evidence" value="ECO:0007669"/>
    <property type="project" value="InterPro"/>
</dbReference>
<dbReference type="InParanoid" id="A0A0U5J9F8"/>
<evidence type="ECO:0000256" key="4">
    <source>
        <dbReference type="RuleBase" id="RU004003"/>
    </source>
</evidence>
<dbReference type="InterPro" id="IPR050810">
    <property type="entry name" value="Bact_Secretion_Sys_Channel"/>
</dbReference>
<sequence length="854" mass="96701">MIKQWIWITGICFLLEGGLSNLWAQSISEKKASLSSSESDLDEEMDRFLMQVNRETQHIQMQIQRLYDDVFQLYQADACSEEYKQLLDRINEYKRRLYTLENRWRDLAARSNRTEGYGLWHAPDTTLEQLIIDYGSQDYVYLIPPEVGAIRLSIDSNLPIPRAAWNEMLELILTQNGVGIRTLNPYLRQLYLIKQDNSNLRLITNQRQDLEVLPNDARVGFVLSPEPSEVRRAYTFLERFINPNTMVLQVLGRDILLVGQVGEIQDLLKLYDFIACNRGEKDYRLIPIYKARADEMARILAAIFDQEEGGTLAIPPDNEPGRGMRFSGDVNGLKIVVLENMAQALFVVGTKEEVRKAEEVIRNVESRIGGARDKTVYWYTVKHSMAEELADVLFRVYNLMITTGTGVREGPLGQGPGQAPKNVENEINVVDNNPAGPPVPPPLLPPQKEPPILLYGQEGFYQEGGFIVNPAPAQPGVFVQTDPNVGRDNFIVDAKTGSIVMVVEADILPKIKELLRKLDVPKKMVQIETLLFEKILTRENTFGLNLLRIGEHIASNKNLTGATFNNIFPVRGEPIPANAGVFDFFLSRKETHSGIPAFDLAYRFLLSQDDVQINSNPSILTMNQTPATIAVNEDISINTGIFEVETAKGVTLKDAFTRAQYGITISVRPTIHLNEHDTEDEWDFDYVTLETDITFDTIQPGGDRSRPDVTRRHITNQVQVPDGDTVILGGLRRKTTNDNRDAIPFLGELPGLGKLFSINSLKDSSSEMFIFITPHIVKDPKEQLQCLRQELLCLRPGDVPYFLECVEEAHRYEKTRLMEGSMTVLFGRPRERYYISDCCKADSDIECEGEYDGR</sequence>
<comment type="subcellular location">
    <subcellularLocation>
        <location evidence="1">Membrane</location>
    </subcellularLocation>
</comment>
<dbReference type="RefSeq" id="WP_059059604.1">
    <property type="nucleotide sequence ID" value="NZ_LN879502.1"/>
</dbReference>
<reference evidence="8" key="1">
    <citation type="submission" date="2015-09" db="EMBL/GenBank/DDBJ databases">
        <authorList>
            <person name="Bertelli C."/>
        </authorList>
    </citation>
    <scope>NUCLEOTIDE SEQUENCE [LARGE SCALE GENOMIC DNA]</scope>
    <source>
        <strain evidence="8">KNic</strain>
    </source>
</reference>
<dbReference type="InterPro" id="IPR001775">
    <property type="entry name" value="GspD/PilQ"/>
</dbReference>
<protein>
    <submittedName>
        <fullName evidence="7">Putative general secretion pathway protein D</fullName>
    </submittedName>
</protein>
<dbReference type="KEGG" id="pnl:PNK_0097"/>
<dbReference type="EMBL" id="LN879502">
    <property type="protein sequence ID" value="CUI15735.1"/>
    <property type="molecule type" value="Genomic_DNA"/>
</dbReference>
<organism evidence="7 8">
    <name type="scientific">Candidatus Protochlamydia naegleriophila</name>
    <dbReference type="NCBI Taxonomy" id="389348"/>
    <lineage>
        <taxon>Bacteria</taxon>
        <taxon>Pseudomonadati</taxon>
        <taxon>Chlamydiota</taxon>
        <taxon>Chlamydiia</taxon>
        <taxon>Parachlamydiales</taxon>
        <taxon>Parachlamydiaceae</taxon>
        <taxon>Candidatus Protochlamydia</taxon>
    </lineage>
</organism>
<evidence type="ECO:0000256" key="2">
    <source>
        <dbReference type="ARBA" id="ARBA00022729"/>
    </source>
</evidence>
<dbReference type="Proteomes" id="UP000069902">
    <property type="component" value="Chromosome cPNK"/>
</dbReference>
<dbReference type="GO" id="GO:0016020">
    <property type="term" value="C:membrane"/>
    <property type="evidence" value="ECO:0007669"/>
    <property type="project" value="UniProtKB-SubCell"/>
</dbReference>